<dbReference type="FunFam" id="3.30.565.10:FF:000010">
    <property type="entry name" value="Sensor histidine kinase RcsC"/>
    <property type="match status" value="1"/>
</dbReference>
<keyword evidence="4 12" id="KW-0597">Phosphoprotein</keyword>
<dbReference type="SUPFAM" id="SSF52172">
    <property type="entry name" value="CheY-like"/>
    <property type="match status" value="2"/>
</dbReference>
<feature type="domain" description="Response regulatory" evidence="16">
    <location>
        <begin position="673"/>
        <end position="794"/>
    </location>
</feature>
<feature type="domain" description="Response regulatory" evidence="16">
    <location>
        <begin position="822"/>
        <end position="941"/>
    </location>
</feature>
<organism evidence="18 19">
    <name type="scientific">Desulfosarcina ovata subsp. ovata</name>
    <dbReference type="NCBI Taxonomy" id="2752305"/>
    <lineage>
        <taxon>Bacteria</taxon>
        <taxon>Pseudomonadati</taxon>
        <taxon>Thermodesulfobacteriota</taxon>
        <taxon>Desulfobacteria</taxon>
        <taxon>Desulfobacterales</taxon>
        <taxon>Desulfosarcinaceae</taxon>
        <taxon>Desulfosarcina</taxon>
    </lineage>
</organism>
<dbReference type="SUPFAM" id="SSF55874">
    <property type="entry name" value="ATPase domain of HSP90 chaperone/DNA topoisomerase II/histidine kinase"/>
    <property type="match status" value="1"/>
</dbReference>
<keyword evidence="8" id="KW-0067">ATP-binding</keyword>
<dbReference type="SMART" id="SM00388">
    <property type="entry name" value="HisKA"/>
    <property type="match status" value="1"/>
</dbReference>
<dbReference type="InterPro" id="IPR011006">
    <property type="entry name" value="CheY-like_superfamily"/>
</dbReference>
<reference evidence="18 19" key="1">
    <citation type="submission" date="2019-11" db="EMBL/GenBank/DDBJ databases">
        <title>Comparative genomics of hydrocarbon-degrading Desulfosarcina strains.</title>
        <authorList>
            <person name="Watanabe M."/>
            <person name="Kojima H."/>
            <person name="Fukui M."/>
        </authorList>
    </citation>
    <scope>NUCLEOTIDE SEQUENCE [LARGE SCALE GENOMIC DNA]</scope>
    <source>
        <strain evidence="19">oXyS1</strain>
    </source>
</reference>
<name>A0A5K8AK30_9BACT</name>
<dbReference type="Gene3D" id="1.10.287.130">
    <property type="match status" value="1"/>
</dbReference>
<dbReference type="InterPro" id="IPR036097">
    <property type="entry name" value="HisK_dim/P_sf"/>
</dbReference>
<dbReference type="CDD" id="cd00082">
    <property type="entry name" value="HisKA"/>
    <property type="match status" value="1"/>
</dbReference>
<evidence type="ECO:0000313" key="19">
    <source>
        <dbReference type="Proteomes" id="UP000422108"/>
    </source>
</evidence>
<comment type="subcellular location">
    <subcellularLocation>
        <location evidence="2">Membrane</location>
    </subcellularLocation>
</comment>
<feature type="region of interest" description="Disordered" evidence="13">
    <location>
        <begin position="364"/>
        <end position="386"/>
    </location>
</feature>
<dbReference type="InterPro" id="IPR003661">
    <property type="entry name" value="HisK_dim/P_dom"/>
</dbReference>
<evidence type="ECO:0000256" key="2">
    <source>
        <dbReference type="ARBA" id="ARBA00004370"/>
    </source>
</evidence>
<keyword evidence="5" id="KW-0808">Transferase</keyword>
<feature type="compositionally biased region" description="Basic and acidic residues" evidence="13">
    <location>
        <begin position="375"/>
        <end position="386"/>
    </location>
</feature>
<dbReference type="InterPro" id="IPR003594">
    <property type="entry name" value="HATPase_dom"/>
</dbReference>
<evidence type="ECO:0000256" key="10">
    <source>
        <dbReference type="ARBA" id="ARBA00064003"/>
    </source>
</evidence>
<dbReference type="FunFam" id="1.10.287.130:FF:000002">
    <property type="entry name" value="Two-component osmosensing histidine kinase"/>
    <property type="match status" value="1"/>
</dbReference>
<evidence type="ECO:0000256" key="7">
    <source>
        <dbReference type="ARBA" id="ARBA00022777"/>
    </source>
</evidence>
<dbReference type="PANTHER" id="PTHR45339">
    <property type="entry name" value="HYBRID SIGNAL TRANSDUCTION HISTIDINE KINASE J"/>
    <property type="match status" value="1"/>
</dbReference>
<feature type="modified residue" description="4-aspartylphosphate" evidence="12">
    <location>
        <position position="727"/>
    </location>
</feature>
<dbReference type="InterPro" id="IPR036890">
    <property type="entry name" value="HATPase_C_sf"/>
</dbReference>
<dbReference type="GO" id="GO:0016020">
    <property type="term" value="C:membrane"/>
    <property type="evidence" value="ECO:0007669"/>
    <property type="project" value="UniProtKB-SubCell"/>
</dbReference>
<dbReference type="Proteomes" id="UP000422108">
    <property type="component" value="Chromosome"/>
</dbReference>
<keyword evidence="14" id="KW-1133">Transmembrane helix</keyword>
<dbReference type="SMART" id="SM00448">
    <property type="entry name" value="REC"/>
    <property type="match status" value="2"/>
</dbReference>
<dbReference type="EC" id="2.7.13.3" evidence="3"/>
<dbReference type="InterPro" id="IPR029016">
    <property type="entry name" value="GAF-like_dom_sf"/>
</dbReference>
<evidence type="ECO:0000256" key="14">
    <source>
        <dbReference type="SAM" id="Phobius"/>
    </source>
</evidence>
<dbReference type="PROSITE" id="PS50109">
    <property type="entry name" value="HIS_KIN"/>
    <property type="match status" value="1"/>
</dbReference>
<dbReference type="SMART" id="SM00065">
    <property type="entry name" value="GAF"/>
    <property type="match status" value="1"/>
</dbReference>
<evidence type="ECO:0000256" key="6">
    <source>
        <dbReference type="ARBA" id="ARBA00022741"/>
    </source>
</evidence>
<dbReference type="Pfam" id="PF13185">
    <property type="entry name" value="GAF_2"/>
    <property type="match status" value="1"/>
</dbReference>
<dbReference type="SUPFAM" id="SSF55781">
    <property type="entry name" value="GAF domain-like"/>
    <property type="match status" value="1"/>
</dbReference>
<dbReference type="InterPro" id="IPR003018">
    <property type="entry name" value="GAF"/>
</dbReference>
<dbReference type="PRINTS" id="PR00344">
    <property type="entry name" value="BCTRLSENSOR"/>
</dbReference>
<dbReference type="PROSITE" id="PS50110">
    <property type="entry name" value="RESPONSE_REGULATORY"/>
    <property type="match status" value="2"/>
</dbReference>
<evidence type="ECO:0000256" key="3">
    <source>
        <dbReference type="ARBA" id="ARBA00012438"/>
    </source>
</evidence>
<dbReference type="SUPFAM" id="SSF47384">
    <property type="entry name" value="Homodimeric domain of signal transducing histidine kinase"/>
    <property type="match status" value="1"/>
</dbReference>
<dbReference type="CDD" id="cd16922">
    <property type="entry name" value="HATPase_EvgS-ArcB-TorS-like"/>
    <property type="match status" value="1"/>
</dbReference>
<protein>
    <recommendedName>
        <fullName evidence="11">Sensory/regulatory protein RpfC</fullName>
        <ecNumber evidence="3">2.7.13.3</ecNumber>
    </recommendedName>
</protein>
<dbReference type="AlphaFoldDB" id="A0A5K8AK30"/>
<comment type="subunit">
    <text evidence="10">At low DSF concentrations, interacts with RpfF.</text>
</comment>
<evidence type="ECO:0000313" key="18">
    <source>
        <dbReference type="EMBL" id="BBO93041.1"/>
    </source>
</evidence>
<dbReference type="CDD" id="cd17546">
    <property type="entry name" value="REC_hyHK_CKI1_RcsC-like"/>
    <property type="match status" value="1"/>
</dbReference>
<keyword evidence="14" id="KW-0812">Transmembrane</keyword>
<dbReference type="Pfam" id="PF00512">
    <property type="entry name" value="HisKA"/>
    <property type="match status" value="1"/>
</dbReference>
<feature type="domain" description="Histidine kinase" evidence="15">
    <location>
        <begin position="432"/>
        <end position="653"/>
    </location>
</feature>
<dbReference type="SMART" id="SM00387">
    <property type="entry name" value="HATPase_c"/>
    <property type="match status" value="1"/>
</dbReference>
<dbReference type="PROSITE" id="PS50885">
    <property type="entry name" value="HAMP"/>
    <property type="match status" value="1"/>
</dbReference>
<sequence length="945" mass="104854">MANSSFYTTFTDLIGPHALFQGTDHAPGLKLISLIPEKQILSGVQRILLSSVSIAAFGGLVTIFIALLVVTDVRRKFHKFLKLFEAMSQGNIKDKLSIEGHDEFAEAAVSFNRLVSYLQEVALICEGIAVGDLEQTIEKKGPTDMLGSAISEMTRKLRQATEKQNKQDWLKTGQSEISNLLHGQTHMAALAESVISFLAGYMEAQVGVLYVVQKGQFLEVMGTYAGAFDSSRGGRIEFGQGLVGQAAQEKKRITVMDVPENHLPIQYGLGQSSPADMLIVPFIYDGQVQGVIELGTIHRFKARDIEFVETATEKIAIAFHTARSQWRMERLLKKTQIQADELQKQQFELQASNTELEQQARRLRESESCLQSQQKRLERTNEDLKDKSQALEAQKAKVEEKNRELDRARRVIEQKAIDLEKTSQYKSEFMANMSHEIRTPMNGVIGMTGLLLDTDLTHQQRQYAEVIRDSGDNLLRVINDILDFSKVEAGRLDLEELDFDLRLAMEDMAESLAVIAHAKGLDLVFYAEPEVPALLKGDPGRLRQIIVNLVNNAVKFTEQGDIFVRAALESEDDRQARIRFTVKDTGIGIPAERIGILFDSFSQVDASTTRKYGGTGLGLAISKRLVEAMGGEIGIESEFGVGSTFWFTVVLNKQPPSASKPKWTISKNLNKERILIVDDNENNRMLLKELLASWNCRFGEAPGAREALDALHQAVMDSDPYTVALLDMQMPHMDGATLGEKIKADPKLSNLTLIMLTSIGQRGDANRMKTIGFAAYLTKPIKASCLYDSIVTAITPADGGAESPNRLITRHSVNEAVKHKTHILVAEDNLINQKVVLNILKKLGYIADVVNNGLEAVKALATKPYDLVLMDIQMPEMDGFEATGVIRSEDSHVLNPNIPIVALTAHAMEGYREKCVQAGMNDYLTKPINPGQLSEKVAEWAGRER</sequence>
<evidence type="ECO:0000256" key="12">
    <source>
        <dbReference type="PROSITE-ProRule" id="PRU00169"/>
    </source>
</evidence>
<dbReference type="InterPro" id="IPR005467">
    <property type="entry name" value="His_kinase_dom"/>
</dbReference>
<dbReference type="PANTHER" id="PTHR45339:SF1">
    <property type="entry name" value="HYBRID SIGNAL TRANSDUCTION HISTIDINE KINASE J"/>
    <property type="match status" value="1"/>
</dbReference>
<evidence type="ECO:0000259" key="16">
    <source>
        <dbReference type="PROSITE" id="PS50110"/>
    </source>
</evidence>
<dbReference type="Gene3D" id="3.40.50.2300">
    <property type="match status" value="2"/>
</dbReference>
<keyword evidence="14" id="KW-0472">Membrane</keyword>
<accession>A0A5K8AK30</accession>
<dbReference type="Pfam" id="PF02518">
    <property type="entry name" value="HATPase_c"/>
    <property type="match status" value="1"/>
</dbReference>
<dbReference type="EMBL" id="AP021879">
    <property type="protein sequence ID" value="BBO93041.1"/>
    <property type="molecule type" value="Genomic_DNA"/>
</dbReference>
<evidence type="ECO:0000256" key="8">
    <source>
        <dbReference type="ARBA" id="ARBA00022840"/>
    </source>
</evidence>
<comment type="catalytic activity">
    <reaction evidence="1">
        <text>ATP + protein L-histidine = ADP + protein N-phospho-L-histidine.</text>
        <dbReference type="EC" id="2.7.13.3"/>
    </reaction>
</comment>
<keyword evidence="19" id="KW-1185">Reference proteome</keyword>
<evidence type="ECO:0000259" key="17">
    <source>
        <dbReference type="PROSITE" id="PS50885"/>
    </source>
</evidence>
<evidence type="ECO:0000256" key="11">
    <source>
        <dbReference type="ARBA" id="ARBA00068150"/>
    </source>
</evidence>
<dbReference type="InterPro" id="IPR001789">
    <property type="entry name" value="Sig_transdc_resp-reg_receiver"/>
</dbReference>
<feature type="transmembrane region" description="Helical" evidence="14">
    <location>
        <begin position="47"/>
        <end position="70"/>
    </location>
</feature>
<dbReference type="Gene3D" id="3.30.565.10">
    <property type="entry name" value="Histidine kinase-like ATPase, C-terminal domain"/>
    <property type="match status" value="1"/>
</dbReference>
<evidence type="ECO:0000256" key="4">
    <source>
        <dbReference type="ARBA" id="ARBA00022553"/>
    </source>
</evidence>
<dbReference type="Pfam" id="PF00072">
    <property type="entry name" value="Response_reg"/>
    <property type="match status" value="2"/>
</dbReference>
<dbReference type="InterPro" id="IPR004358">
    <property type="entry name" value="Sig_transdc_His_kin-like_C"/>
</dbReference>
<keyword evidence="6" id="KW-0547">Nucleotide-binding</keyword>
<keyword evidence="7" id="KW-0418">Kinase</keyword>
<dbReference type="InterPro" id="IPR003660">
    <property type="entry name" value="HAMP_dom"/>
</dbReference>
<dbReference type="Gene3D" id="3.30.450.40">
    <property type="match status" value="1"/>
</dbReference>
<feature type="modified residue" description="4-aspartylphosphate" evidence="12">
    <location>
        <position position="871"/>
    </location>
</feature>
<dbReference type="GO" id="GO:0005524">
    <property type="term" value="F:ATP binding"/>
    <property type="evidence" value="ECO:0007669"/>
    <property type="project" value="UniProtKB-KW"/>
</dbReference>
<keyword evidence="9" id="KW-0902">Two-component regulatory system</keyword>
<evidence type="ECO:0000256" key="9">
    <source>
        <dbReference type="ARBA" id="ARBA00023012"/>
    </source>
</evidence>
<evidence type="ECO:0000259" key="15">
    <source>
        <dbReference type="PROSITE" id="PS50109"/>
    </source>
</evidence>
<evidence type="ECO:0000256" key="13">
    <source>
        <dbReference type="SAM" id="MobiDB-lite"/>
    </source>
</evidence>
<evidence type="ECO:0000256" key="1">
    <source>
        <dbReference type="ARBA" id="ARBA00000085"/>
    </source>
</evidence>
<dbReference type="GO" id="GO:0000155">
    <property type="term" value="F:phosphorelay sensor kinase activity"/>
    <property type="evidence" value="ECO:0007669"/>
    <property type="project" value="InterPro"/>
</dbReference>
<proteinExistence type="predicted"/>
<evidence type="ECO:0000256" key="5">
    <source>
        <dbReference type="ARBA" id="ARBA00022679"/>
    </source>
</evidence>
<feature type="domain" description="HAMP" evidence="17">
    <location>
        <begin position="71"/>
        <end position="123"/>
    </location>
</feature>
<dbReference type="Gene3D" id="6.10.340.10">
    <property type="match status" value="1"/>
</dbReference>
<gene>
    <name evidence="18" type="ORF">DSCOOX_62210</name>
</gene>